<evidence type="ECO:0000259" key="2">
    <source>
        <dbReference type="Pfam" id="PF17877"/>
    </source>
</evidence>
<comment type="caution">
    <text evidence="3">The sequence shown here is derived from an EMBL/GenBank/DDBJ whole genome shotgun (WGS) entry which is preliminary data.</text>
</comment>
<organism evidence="3 4">
    <name type="scientific">Galemys pyrenaicus</name>
    <name type="common">Iberian desman</name>
    <name type="synonym">Pyrenean desman</name>
    <dbReference type="NCBI Taxonomy" id="202257"/>
    <lineage>
        <taxon>Eukaryota</taxon>
        <taxon>Metazoa</taxon>
        <taxon>Chordata</taxon>
        <taxon>Craniata</taxon>
        <taxon>Vertebrata</taxon>
        <taxon>Euteleostomi</taxon>
        <taxon>Mammalia</taxon>
        <taxon>Eutheria</taxon>
        <taxon>Laurasiatheria</taxon>
        <taxon>Eulipotyphla</taxon>
        <taxon>Talpidae</taxon>
        <taxon>Galemys</taxon>
    </lineage>
</organism>
<evidence type="ECO:0000256" key="1">
    <source>
        <dbReference type="SAM" id="MobiDB-lite"/>
    </source>
</evidence>
<dbReference type="AlphaFoldDB" id="A0A8J6AAU3"/>
<dbReference type="InterPro" id="IPR041093">
    <property type="entry name" value="Dis3l2-like_C"/>
</dbReference>
<dbReference type="Proteomes" id="UP000700334">
    <property type="component" value="Unassembled WGS sequence"/>
</dbReference>
<proteinExistence type="predicted"/>
<feature type="region of interest" description="Disordered" evidence="1">
    <location>
        <begin position="30"/>
        <end position="61"/>
    </location>
</feature>
<gene>
    <name evidence="3" type="ORF">J0S82_013572</name>
</gene>
<sequence>MVLGVLNQAFDVLVLRYGVQKRVYCNVSAGASPPQGPCAAPSRPQTRAASTRGPAWAPAWQRGRQPDHCSLAELRPCVCSPRLSRRAPHHLVARPGAGPTPTHRQCRMDRLEGLFWECGAGKGERMVDGPLGTQPPSRGGVQSSLGALRGCPLKLLPGHWARLL</sequence>
<dbReference type="Pfam" id="PF17877">
    <property type="entry name" value="Dis3l2_C_term"/>
    <property type="match status" value="1"/>
</dbReference>
<dbReference type="InterPro" id="IPR012340">
    <property type="entry name" value="NA-bd_OB-fold"/>
</dbReference>
<dbReference type="Gene3D" id="2.40.50.140">
    <property type="entry name" value="Nucleic acid-binding proteins"/>
    <property type="match status" value="1"/>
</dbReference>
<evidence type="ECO:0000313" key="4">
    <source>
        <dbReference type="Proteomes" id="UP000700334"/>
    </source>
</evidence>
<feature type="domain" description="DIS3L2 C-terminal" evidence="2">
    <location>
        <begin position="1"/>
        <end position="26"/>
    </location>
</feature>
<keyword evidence="4" id="KW-1185">Reference proteome</keyword>
<reference evidence="3" key="1">
    <citation type="journal article" date="2021" name="Evol. Appl.">
        <title>The genome of the Pyrenean desman and the effects of bottlenecks and inbreeding on the genomic landscape of an endangered species.</title>
        <authorList>
            <person name="Escoda L."/>
            <person name="Castresana J."/>
        </authorList>
    </citation>
    <scope>NUCLEOTIDE SEQUENCE</scope>
    <source>
        <strain evidence="3">IBE-C5619</strain>
    </source>
</reference>
<accession>A0A8J6AAU3</accession>
<name>A0A8J6AAU3_GALPY</name>
<protein>
    <recommendedName>
        <fullName evidence="2">DIS3L2 C-terminal domain-containing protein</fullName>
    </recommendedName>
</protein>
<dbReference type="EMBL" id="JAGFMF010011706">
    <property type="protein sequence ID" value="KAG8515597.1"/>
    <property type="molecule type" value="Genomic_DNA"/>
</dbReference>
<evidence type="ECO:0000313" key="3">
    <source>
        <dbReference type="EMBL" id="KAG8515597.1"/>
    </source>
</evidence>